<evidence type="ECO:0000256" key="8">
    <source>
        <dbReference type="SAM" id="MobiDB-lite"/>
    </source>
</evidence>
<dbReference type="Pfam" id="PF07686">
    <property type="entry name" value="V-set"/>
    <property type="match status" value="1"/>
</dbReference>
<dbReference type="InterPro" id="IPR013106">
    <property type="entry name" value="Ig_V-set"/>
</dbReference>
<dbReference type="SUPFAM" id="SSF48726">
    <property type="entry name" value="Immunoglobulin"/>
    <property type="match status" value="3"/>
</dbReference>
<evidence type="ECO:0000256" key="5">
    <source>
        <dbReference type="ARBA" id="ARBA00022989"/>
    </source>
</evidence>
<dbReference type="GO" id="GO:0005886">
    <property type="term" value="C:plasma membrane"/>
    <property type="evidence" value="ECO:0007669"/>
    <property type="project" value="TreeGrafter"/>
</dbReference>
<protein>
    <submittedName>
        <fullName evidence="13">Sialic acid-binding Ig-like lectin 5 isoform X2</fullName>
    </submittedName>
</protein>
<proteinExistence type="inferred from homology"/>
<evidence type="ECO:0000259" key="11">
    <source>
        <dbReference type="PROSITE" id="PS50835"/>
    </source>
</evidence>
<evidence type="ECO:0000313" key="12">
    <source>
        <dbReference type="Proteomes" id="UP000248480"/>
    </source>
</evidence>
<dbReference type="GO" id="GO:0030246">
    <property type="term" value="F:carbohydrate binding"/>
    <property type="evidence" value="ECO:0007669"/>
    <property type="project" value="UniProtKB-KW"/>
</dbReference>
<keyword evidence="2 9" id="KW-0812">Transmembrane</keyword>
<dbReference type="PROSITE" id="PS50835">
    <property type="entry name" value="IG_LIKE"/>
    <property type="match status" value="1"/>
</dbReference>
<evidence type="ECO:0000256" key="3">
    <source>
        <dbReference type="ARBA" id="ARBA00022734"/>
    </source>
</evidence>
<reference evidence="13" key="1">
    <citation type="submission" date="2025-08" db="UniProtKB">
        <authorList>
            <consortium name="RefSeq"/>
        </authorList>
    </citation>
    <scope>IDENTIFICATION</scope>
</reference>
<comment type="similarity">
    <text evidence="7">Belongs to the immunoglobulin superfamily. SIGLEC (sialic acid binding Ig-like lectin) family.</text>
</comment>
<gene>
    <name evidence="13" type="primary">LOC101344400</name>
</gene>
<feature type="chain" id="PRO_5016148751" evidence="10">
    <location>
        <begin position="18"/>
        <end position="451"/>
    </location>
</feature>
<dbReference type="Gene3D" id="2.60.40.10">
    <property type="entry name" value="Immunoglobulins"/>
    <property type="match status" value="3"/>
</dbReference>
<keyword evidence="3" id="KW-0430">Lectin</keyword>
<dbReference type="GO" id="GO:0007155">
    <property type="term" value="P:cell adhesion"/>
    <property type="evidence" value="ECO:0007669"/>
    <property type="project" value="UniProtKB-KW"/>
</dbReference>
<dbReference type="Proteomes" id="UP000248480">
    <property type="component" value="Unplaced"/>
</dbReference>
<evidence type="ECO:0000256" key="9">
    <source>
        <dbReference type="SAM" id="Phobius"/>
    </source>
</evidence>
<evidence type="ECO:0000256" key="2">
    <source>
        <dbReference type="ARBA" id="ARBA00022692"/>
    </source>
</evidence>
<evidence type="ECO:0000256" key="10">
    <source>
        <dbReference type="SAM" id="SignalP"/>
    </source>
</evidence>
<feature type="transmembrane region" description="Helical" evidence="9">
    <location>
        <begin position="336"/>
        <end position="362"/>
    </location>
</feature>
<dbReference type="GeneID" id="101344400"/>
<dbReference type="SMART" id="SM00409">
    <property type="entry name" value="IG"/>
    <property type="match status" value="2"/>
</dbReference>
<dbReference type="InterPro" id="IPR013783">
    <property type="entry name" value="Ig-like_fold"/>
</dbReference>
<keyword evidence="10" id="KW-0732">Signal</keyword>
<dbReference type="PANTHER" id="PTHR12035">
    <property type="entry name" value="SIALIC ACID BINDING IMMUNOGLOBULIN-LIKE LECTIN"/>
    <property type="match status" value="1"/>
</dbReference>
<dbReference type="InterPro" id="IPR051036">
    <property type="entry name" value="SIGLEC"/>
</dbReference>
<feature type="signal peptide" evidence="10">
    <location>
        <begin position="1"/>
        <end position="17"/>
    </location>
</feature>
<keyword evidence="12" id="KW-1185">Reference proteome</keyword>
<evidence type="ECO:0000313" key="13">
    <source>
        <dbReference type="RefSeq" id="XP_023592222.1"/>
    </source>
</evidence>
<feature type="compositionally biased region" description="Polar residues" evidence="8">
    <location>
        <begin position="399"/>
        <end position="409"/>
    </location>
</feature>
<accession>A0A2Y9RCT8</accession>
<evidence type="ECO:0000256" key="4">
    <source>
        <dbReference type="ARBA" id="ARBA00022889"/>
    </source>
</evidence>
<evidence type="ECO:0000256" key="1">
    <source>
        <dbReference type="ARBA" id="ARBA00004167"/>
    </source>
</evidence>
<keyword evidence="6 9" id="KW-0472">Membrane</keyword>
<dbReference type="PANTHER" id="PTHR12035:SF125">
    <property type="entry name" value="SIALIC ACID-BINDING IG-LIKE LECTIN 5"/>
    <property type="match status" value="1"/>
</dbReference>
<dbReference type="GO" id="GO:0033691">
    <property type="term" value="F:sialic acid binding"/>
    <property type="evidence" value="ECO:0007669"/>
    <property type="project" value="TreeGrafter"/>
</dbReference>
<dbReference type="RefSeq" id="XP_023592222.1">
    <property type="nucleotide sequence ID" value="XM_023736454.1"/>
</dbReference>
<dbReference type="InterPro" id="IPR036179">
    <property type="entry name" value="Ig-like_dom_sf"/>
</dbReference>
<evidence type="ECO:0000256" key="6">
    <source>
        <dbReference type="ARBA" id="ARBA00023136"/>
    </source>
</evidence>
<evidence type="ECO:0000256" key="7">
    <source>
        <dbReference type="ARBA" id="ARBA00038361"/>
    </source>
</evidence>
<dbReference type="InterPro" id="IPR003599">
    <property type="entry name" value="Ig_sub"/>
</dbReference>
<keyword evidence="4" id="KW-0130">Cell adhesion</keyword>
<name>A0A2Y9RCT8_TRIMA</name>
<comment type="subcellular location">
    <subcellularLocation>
        <location evidence="1">Membrane</location>
        <topology evidence="1">Single-pass membrane protein</topology>
    </subcellularLocation>
</comment>
<sequence length="451" mass="50312">MLPLLLLLPLLWGGSLQEYPGYKLQIPELVTVQEGLCVIVFCEFFYPWHVSFTTDQLCIYWYWTGDNTYSNRLVATNCQNLVVKTETQGRFHLLGDPKTNNCSLSIRDARKSDTGIYEFRVWGQYVQYSYRTQLNLQVTDLTEKADIHILEPLQSGSPTNLTCSLPGSCDGGRPLTFSWMGDALNMLDPSTLQSSVLTLTPRPQDHGTYLTCQVKRRWPQVTTERTIRLNVSYPPQMLGSSCSWEAEGVHCSCFAQAWPAPFLHWWIGDRLVEGNSSDASFSVTSSSIGPWTKSSLSLSMELTSVLRLCCEAWNDHGNQSVTVLLLPGKSASRAEVALGALGGAGTMALLSLCLCLTFFFIVKARRKQAAERPGGMDDEDPVMGTVTWSCRQKPWPESTPAQQSHSGDTPPSREEQDVHYASLSFHGMKPQKSKDEEATSTTEYTEIKTSK</sequence>
<keyword evidence="5 9" id="KW-1133">Transmembrane helix</keyword>
<feature type="region of interest" description="Disordered" evidence="8">
    <location>
        <begin position="390"/>
        <end position="451"/>
    </location>
</feature>
<organism evidence="12 13">
    <name type="scientific">Trichechus manatus latirostris</name>
    <name type="common">Florida manatee</name>
    <dbReference type="NCBI Taxonomy" id="127582"/>
    <lineage>
        <taxon>Eukaryota</taxon>
        <taxon>Metazoa</taxon>
        <taxon>Chordata</taxon>
        <taxon>Craniata</taxon>
        <taxon>Vertebrata</taxon>
        <taxon>Euteleostomi</taxon>
        <taxon>Mammalia</taxon>
        <taxon>Eutheria</taxon>
        <taxon>Afrotheria</taxon>
        <taxon>Sirenia</taxon>
        <taxon>Trichechidae</taxon>
        <taxon>Trichechus</taxon>
    </lineage>
</organism>
<dbReference type="AlphaFoldDB" id="A0A2Y9RCT8"/>
<feature type="domain" description="Ig-like" evidence="11">
    <location>
        <begin position="156"/>
        <end position="228"/>
    </location>
</feature>
<dbReference type="InterPro" id="IPR007110">
    <property type="entry name" value="Ig-like_dom"/>
</dbReference>